<evidence type="ECO:0000313" key="3">
    <source>
        <dbReference type="Proteomes" id="UP000033038"/>
    </source>
</evidence>
<evidence type="ECO:0008006" key="4">
    <source>
        <dbReference type="Google" id="ProtNLM"/>
    </source>
</evidence>
<dbReference type="AlphaFoldDB" id="A0A0E3QLU6"/>
<dbReference type="KEGG" id="mbw:MSBRW_2736"/>
<dbReference type="EMBL" id="CP009526">
    <property type="protein sequence ID" value="AKB51989.1"/>
    <property type="molecule type" value="Genomic_DNA"/>
</dbReference>
<name>A0A0E3QLU6_METBA</name>
<gene>
    <name evidence="2" type="ORF">MSBRW_2736</name>
</gene>
<reference evidence="2 3" key="1">
    <citation type="submission" date="2014-07" db="EMBL/GenBank/DDBJ databases">
        <title>Methanogenic archaea and the global carbon cycle.</title>
        <authorList>
            <person name="Henriksen J.R."/>
            <person name="Luke J."/>
            <person name="Reinhart S."/>
            <person name="Benedict M.N."/>
            <person name="Youngblut N.D."/>
            <person name="Metcalf M.E."/>
            <person name="Whitaker R.J."/>
            <person name="Metcalf W.W."/>
        </authorList>
    </citation>
    <scope>NUCLEOTIDE SEQUENCE [LARGE SCALE GENOMIC DNA]</scope>
    <source>
        <strain evidence="2 3">Wiesmoor</strain>
    </source>
</reference>
<accession>A0A0E3QLU6</accession>
<dbReference type="SUPFAM" id="SSF52402">
    <property type="entry name" value="Adenine nucleotide alpha hydrolases-like"/>
    <property type="match status" value="1"/>
</dbReference>
<feature type="compositionally biased region" description="Low complexity" evidence="1">
    <location>
        <begin position="38"/>
        <end position="57"/>
    </location>
</feature>
<dbReference type="SUPFAM" id="SSF141571">
    <property type="entry name" value="Pentapeptide repeat-like"/>
    <property type="match status" value="1"/>
</dbReference>
<feature type="compositionally biased region" description="Basic and acidic residues" evidence="1">
    <location>
        <begin position="28"/>
        <end position="37"/>
    </location>
</feature>
<protein>
    <recommendedName>
        <fullName evidence="4">Diphthamide synthase domain-containing protein</fullName>
    </recommendedName>
</protein>
<organism evidence="2 3">
    <name type="scientific">Methanosarcina barkeri str. Wiesmoor</name>
    <dbReference type="NCBI Taxonomy" id="1434109"/>
    <lineage>
        <taxon>Archaea</taxon>
        <taxon>Methanobacteriati</taxon>
        <taxon>Methanobacteriota</taxon>
        <taxon>Stenosarchaea group</taxon>
        <taxon>Methanomicrobia</taxon>
        <taxon>Methanosarcinales</taxon>
        <taxon>Methanosarcinaceae</taxon>
        <taxon>Methanosarcina</taxon>
    </lineage>
</organism>
<feature type="region of interest" description="Disordered" evidence="1">
    <location>
        <begin position="28"/>
        <end position="57"/>
    </location>
</feature>
<dbReference type="Gene3D" id="2.160.10.20">
    <property type="entry name" value="Insect antifreeze protein"/>
    <property type="match status" value="1"/>
</dbReference>
<dbReference type="HOGENOM" id="CLU_1682688_0_0_2"/>
<evidence type="ECO:0000313" key="2">
    <source>
        <dbReference type="EMBL" id="AKB51989.1"/>
    </source>
</evidence>
<proteinExistence type="predicted"/>
<dbReference type="GeneID" id="60339980"/>
<sequence length="156" mass="17466">MGHLYNSSSFSLFPLTDNRAFLTSTTNDKSHIDENNIDKSNINESNINESNINESNINESNINESNINESNINESNINESNINESNINESKKYTGHVIVSWTGGKDGCLACYRALSKGFEVSHLLKVSHLLNFRGIQRRGSHDIIPYLVYAQSEAL</sequence>
<dbReference type="RefSeq" id="WP_011306979.1">
    <property type="nucleotide sequence ID" value="NZ_CP009526.1"/>
</dbReference>
<dbReference type="Proteomes" id="UP000033038">
    <property type="component" value="Chromosome"/>
</dbReference>
<dbReference type="PATRIC" id="fig|1434109.4.peg.3569"/>
<evidence type="ECO:0000256" key="1">
    <source>
        <dbReference type="SAM" id="MobiDB-lite"/>
    </source>
</evidence>